<proteinExistence type="predicted"/>
<gene>
    <name evidence="1" type="ORF">Glove_256g40</name>
</gene>
<dbReference type="EMBL" id="PQFF01000234">
    <property type="protein sequence ID" value="RHZ71564.1"/>
    <property type="molecule type" value="Genomic_DNA"/>
</dbReference>
<sequence>MVEKREEIFALLQTKNINSTNFTNVQIGKRKELFSFKISSSVSHGSKVIIRSSSYGTMDNYILSDSHLLGGSILSETVKDFNNTMLKIFQEDQIGVTLTFDSWTNMRNDSHI</sequence>
<dbReference type="AlphaFoldDB" id="A0A397IDZ3"/>
<keyword evidence="2" id="KW-1185">Reference proteome</keyword>
<dbReference type="Proteomes" id="UP000266861">
    <property type="component" value="Unassembled WGS sequence"/>
</dbReference>
<accession>A0A397IDZ3</accession>
<evidence type="ECO:0000313" key="1">
    <source>
        <dbReference type="EMBL" id="RHZ71564.1"/>
    </source>
</evidence>
<organism evidence="1 2">
    <name type="scientific">Diversispora epigaea</name>
    <dbReference type="NCBI Taxonomy" id="1348612"/>
    <lineage>
        <taxon>Eukaryota</taxon>
        <taxon>Fungi</taxon>
        <taxon>Fungi incertae sedis</taxon>
        <taxon>Mucoromycota</taxon>
        <taxon>Glomeromycotina</taxon>
        <taxon>Glomeromycetes</taxon>
        <taxon>Diversisporales</taxon>
        <taxon>Diversisporaceae</taxon>
        <taxon>Diversispora</taxon>
    </lineage>
</organism>
<reference evidence="1 2" key="1">
    <citation type="submission" date="2018-08" db="EMBL/GenBank/DDBJ databases">
        <title>Genome and evolution of the arbuscular mycorrhizal fungus Diversispora epigaea (formerly Glomus versiforme) and its bacterial endosymbionts.</title>
        <authorList>
            <person name="Sun X."/>
            <person name="Fei Z."/>
            <person name="Harrison M."/>
        </authorList>
    </citation>
    <scope>NUCLEOTIDE SEQUENCE [LARGE SCALE GENOMIC DNA]</scope>
    <source>
        <strain evidence="1 2">IT104</strain>
    </source>
</reference>
<dbReference type="OrthoDB" id="2439131at2759"/>
<name>A0A397IDZ3_9GLOM</name>
<comment type="caution">
    <text evidence="1">The sequence shown here is derived from an EMBL/GenBank/DDBJ whole genome shotgun (WGS) entry which is preliminary data.</text>
</comment>
<protein>
    <submittedName>
        <fullName evidence="1">Uncharacterized protein</fullName>
    </submittedName>
</protein>
<evidence type="ECO:0000313" key="2">
    <source>
        <dbReference type="Proteomes" id="UP000266861"/>
    </source>
</evidence>